<feature type="region of interest" description="Disordered" evidence="1">
    <location>
        <begin position="104"/>
        <end position="142"/>
    </location>
</feature>
<comment type="caution">
    <text evidence="3">The sequence shown here is derived from an EMBL/GenBank/DDBJ whole genome shotgun (WGS) entry which is preliminary data.</text>
</comment>
<dbReference type="PANTHER" id="PTHR31928">
    <property type="entry name" value="EXPRESSED PROTEIN"/>
    <property type="match status" value="1"/>
</dbReference>
<feature type="domain" description="DUF936" evidence="2">
    <location>
        <begin position="41"/>
        <end position="92"/>
    </location>
</feature>
<gene>
    <name evidence="3" type="ORF">Adt_43858</name>
</gene>
<name>A0ABD1P981_9LAMI</name>
<accession>A0ABD1P981</accession>
<reference evidence="4" key="1">
    <citation type="submission" date="2024-07" db="EMBL/GenBank/DDBJ databases">
        <title>Two chromosome-level genome assemblies of Korean endemic species Abeliophyllum distichum and Forsythia ovata (Oleaceae).</title>
        <authorList>
            <person name="Jang H."/>
        </authorList>
    </citation>
    <scope>NUCLEOTIDE SEQUENCE [LARGE SCALE GENOMIC DNA]</scope>
</reference>
<dbReference type="InterPro" id="IPR010341">
    <property type="entry name" value="DUF936_pln"/>
</dbReference>
<dbReference type="PANTHER" id="PTHR31928:SF3">
    <property type="entry name" value="EXPRESSED PROTEIN"/>
    <property type="match status" value="1"/>
</dbReference>
<evidence type="ECO:0000313" key="3">
    <source>
        <dbReference type="EMBL" id="KAL2460438.1"/>
    </source>
</evidence>
<proteinExistence type="predicted"/>
<dbReference type="Proteomes" id="UP001604336">
    <property type="component" value="Unassembled WGS sequence"/>
</dbReference>
<evidence type="ECO:0000259" key="2">
    <source>
        <dbReference type="Pfam" id="PF06075"/>
    </source>
</evidence>
<dbReference type="Pfam" id="PF06075">
    <property type="entry name" value="DUF936"/>
    <property type="match status" value="1"/>
</dbReference>
<dbReference type="EMBL" id="JBFOLK010000014">
    <property type="protein sequence ID" value="KAL2460438.1"/>
    <property type="molecule type" value="Genomic_DNA"/>
</dbReference>
<sequence length="142" mass="15917">MATLTPGILLKLLQFKSSRPLFPAPPGHWNRVDPFYNRFVLAHHGFYVQLSDSLNSTYVSLLDRDTDLILTNWLQLGQNGFVIQHVLDSDPFGDPIRAYLMRTGKKEADSGSISSVADGKESKHSRQVSALKENVNVNYANE</sequence>
<evidence type="ECO:0000313" key="4">
    <source>
        <dbReference type="Proteomes" id="UP001604336"/>
    </source>
</evidence>
<dbReference type="AlphaFoldDB" id="A0ABD1P981"/>
<keyword evidence="4" id="KW-1185">Reference proteome</keyword>
<evidence type="ECO:0000256" key="1">
    <source>
        <dbReference type="SAM" id="MobiDB-lite"/>
    </source>
</evidence>
<organism evidence="3 4">
    <name type="scientific">Abeliophyllum distichum</name>
    <dbReference type="NCBI Taxonomy" id="126358"/>
    <lineage>
        <taxon>Eukaryota</taxon>
        <taxon>Viridiplantae</taxon>
        <taxon>Streptophyta</taxon>
        <taxon>Embryophyta</taxon>
        <taxon>Tracheophyta</taxon>
        <taxon>Spermatophyta</taxon>
        <taxon>Magnoliopsida</taxon>
        <taxon>eudicotyledons</taxon>
        <taxon>Gunneridae</taxon>
        <taxon>Pentapetalae</taxon>
        <taxon>asterids</taxon>
        <taxon>lamiids</taxon>
        <taxon>Lamiales</taxon>
        <taxon>Oleaceae</taxon>
        <taxon>Forsythieae</taxon>
        <taxon>Abeliophyllum</taxon>
    </lineage>
</organism>
<dbReference type="InterPro" id="IPR048297">
    <property type="entry name" value="DUF936_dom_pln"/>
</dbReference>
<protein>
    <recommendedName>
        <fullName evidence="2">DUF936 domain-containing protein</fullName>
    </recommendedName>
</protein>